<dbReference type="Proteomes" id="UP001497512">
    <property type="component" value="Chromosome 11"/>
</dbReference>
<accession>A0ABP0TJ81</accession>
<evidence type="ECO:0000313" key="2">
    <source>
        <dbReference type="Proteomes" id="UP001497512"/>
    </source>
</evidence>
<protein>
    <submittedName>
        <fullName evidence="1">Uncharacterized protein</fullName>
    </submittedName>
</protein>
<keyword evidence="2" id="KW-1185">Reference proteome</keyword>
<evidence type="ECO:0000313" key="1">
    <source>
        <dbReference type="EMBL" id="CAK9197808.1"/>
    </source>
</evidence>
<proteinExistence type="predicted"/>
<sequence>MSFACMCGEEQESMIGSKQTSNKACGFQEPEKSIFRCKFSSLKVVADGYISDHSGFSQPQRAILMPQLRGSVKPWNWATSF</sequence>
<reference evidence="1" key="1">
    <citation type="submission" date="2024-02" db="EMBL/GenBank/DDBJ databases">
        <authorList>
            <consortium name="ELIXIR-Norway"/>
            <consortium name="Elixir Norway"/>
        </authorList>
    </citation>
    <scope>NUCLEOTIDE SEQUENCE</scope>
</reference>
<gene>
    <name evidence="1" type="ORF">CSSPTR1EN2_LOCUS4159</name>
</gene>
<name>A0ABP0TJ81_9BRYO</name>
<dbReference type="EMBL" id="OZ019903">
    <property type="protein sequence ID" value="CAK9197808.1"/>
    <property type="molecule type" value="Genomic_DNA"/>
</dbReference>
<organism evidence="1 2">
    <name type="scientific">Sphagnum troendelagicum</name>
    <dbReference type="NCBI Taxonomy" id="128251"/>
    <lineage>
        <taxon>Eukaryota</taxon>
        <taxon>Viridiplantae</taxon>
        <taxon>Streptophyta</taxon>
        <taxon>Embryophyta</taxon>
        <taxon>Bryophyta</taxon>
        <taxon>Sphagnophytina</taxon>
        <taxon>Sphagnopsida</taxon>
        <taxon>Sphagnales</taxon>
        <taxon>Sphagnaceae</taxon>
        <taxon>Sphagnum</taxon>
    </lineage>
</organism>